<dbReference type="AlphaFoldDB" id="A0A6P0UF80"/>
<gene>
    <name evidence="2" type="ORF">GWK09_07705</name>
</gene>
<feature type="domain" description="N-acetyltransferase" evidence="1">
    <location>
        <begin position="3"/>
        <end position="166"/>
    </location>
</feature>
<organism evidence="2 3">
    <name type="scientific">Muriicola jejuensis</name>
    <dbReference type="NCBI Taxonomy" id="504488"/>
    <lineage>
        <taxon>Bacteria</taxon>
        <taxon>Pseudomonadati</taxon>
        <taxon>Bacteroidota</taxon>
        <taxon>Flavobacteriia</taxon>
        <taxon>Flavobacteriales</taxon>
        <taxon>Flavobacteriaceae</taxon>
        <taxon>Muriicola</taxon>
    </lineage>
</organism>
<dbReference type="InterPro" id="IPR016181">
    <property type="entry name" value="Acyl_CoA_acyltransferase"/>
</dbReference>
<comment type="caution">
    <text evidence="2">The sequence shown here is derived from an EMBL/GenBank/DDBJ whole genome shotgun (WGS) entry which is preliminary data.</text>
</comment>
<dbReference type="CDD" id="cd04301">
    <property type="entry name" value="NAT_SF"/>
    <property type="match status" value="1"/>
</dbReference>
<dbReference type="EMBL" id="JAABOP010000001">
    <property type="protein sequence ID" value="NER10398.1"/>
    <property type="molecule type" value="Genomic_DNA"/>
</dbReference>
<evidence type="ECO:0000313" key="2">
    <source>
        <dbReference type="EMBL" id="NER10398.1"/>
    </source>
</evidence>
<sequence>MEVKLRSWRISDLEDLVMYANNWKIARNLTDQFPYPYTKKTGREFIAYATGEGPNHIFAIEVDGQAVGGIGIHPLGDIFRKNAELGYWLAEDFWGKGIITRAIGQVVEFTFKNLDIDRIFARPFGSNMPSQRVLEKNGFVLEARFEGTILKGDELQDELLYALRRKDWNPDE</sequence>
<dbReference type="InterPro" id="IPR000182">
    <property type="entry name" value="GNAT_dom"/>
</dbReference>
<dbReference type="Gene3D" id="3.40.630.30">
    <property type="match status" value="1"/>
</dbReference>
<name>A0A6P0UF80_9FLAO</name>
<reference evidence="2 3" key="1">
    <citation type="submission" date="2020-01" db="EMBL/GenBank/DDBJ databases">
        <title>Muriicola jejuensis KCTC 22299.</title>
        <authorList>
            <person name="Wang G."/>
        </authorList>
    </citation>
    <scope>NUCLEOTIDE SEQUENCE [LARGE SCALE GENOMIC DNA]</scope>
    <source>
        <strain evidence="2 3">KCTC 22299</strain>
    </source>
</reference>
<keyword evidence="2" id="KW-0808">Transferase</keyword>
<dbReference type="SUPFAM" id="SSF55729">
    <property type="entry name" value="Acyl-CoA N-acyltransferases (Nat)"/>
    <property type="match status" value="1"/>
</dbReference>
<dbReference type="Pfam" id="PF13302">
    <property type="entry name" value="Acetyltransf_3"/>
    <property type="match status" value="1"/>
</dbReference>
<proteinExistence type="predicted"/>
<dbReference type="GO" id="GO:0016747">
    <property type="term" value="F:acyltransferase activity, transferring groups other than amino-acyl groups"/>
    <property type="evidence" value="ECO:0007669"/>
    <property type="project" value="InterPro"/>
</dbReference>
<dbReference type="PANTHER" id="PTHR43328:SF1">
    <property type="entry name" value="N-ACETYLTRANSFERASE DOMAIN-CONTAINING PROTEIN"/>
    <property type="match status" value="1"/>
</dbReference>
<dbReference type="PROSITE" id="PS51186">
    <property type="entry name" value="GNAT"/>
    <property type="match status" value="1"/>
</dbReference>
<accession>A0A6P0UF80</accession>
<keyword evidence="3" id="KW-1185">Reference proteome</keyword>
<protein>
    <submittedName>
        <fullName evidence="2">GNAT family N-acetyltransferase</fullName>
    </submittedName>
</protein>
<evidence type="ECO:0000313" key="3">
    <source>
        <dbReference type="Proteomes" id="UP000468443"/>
    </source>
</evidence>
<evidence type="ECO:0000259" key="1">
    <source>
        <dbReference type="PROSITE" id="PS51186"/>
    </source>
</evidence>
<dbReference type="Proteomes" id="UP000468443">
    <property type="component" value="Unassembled WGS sequence"/>
</dbReference>
<dbReference type="PANTHER" id="PTHR43328">
    <property type="entry name" value="ACETYLTRANSFERASE-RELATED"/>
    <property type="match status" value="1"/>
</dbReference>